<comment type="caution">
    <text evidence="1">The sequence shown here is derived from an EMBL/GenBank/DDBJ whole genome shotgun (WGS) entry which is preliminary data.</text>
</comment>
<gene>
    <name evidence="1" type="ORF">NUW58_g8073</name>
</gene>
<keyword evidence="2" id="KW-1185">Reference proteome</keyword>
<sequence>MAAPEPSQRVADIRRRAAENPDVAFRAFDTYPWQADQIFNRRLVDALYAVEPEGSLLAEAALQMRIDRFAERINIQIDKDAYIEYRSRTDNVEPRLFSDQTLAQEVEAKVPLEQRRLAILHAKFGYPPHEPAPEPIDPSVPSWQRAAPKAELFVPKNAGPSNAGGGALPYPKKFEQIVKFLETGQAIPGVRQIPDTVINDPSISTRGSMQAPLKPWERNSESLNANTEQNVGVPSNDTTIVS</sequence>
<evidence type="ECO:0000313" key="1">
    <source>
        <dbReference type="EMBL" id="KAJ2976484.1"/>
    </source>
</evidence>
<dbReference type="EMBL" id="JAPDGR010002313">
    <property type="protein sequence ID" value="KAJ2976484.1"/>
    <property type="molecule type" value="Genomic_DNA"/>
</dbReference>
<protein>
    <submittedName>
        <fullName evidence="1">Uncharacterized protein</fullName>
    </submittedName>
</protein>
<name>A0ACC1NBP7_9PEZI</name>
<accession>A0ACC1NBP7</accession>
<organism evidence="1 2">
    <name type="scientific">Xylaria curta</name>
    <dbReference type="NCBI Taxonomy" id="42375"/>
    <lineage>
        <taxon>Eukaryota</taxon>
        <taxon>Fungi</taxon>
        <taxon>Dikarya</taxon>
        <taxon>Ascomycota</taxon>
        <taxon>Pezizomycotina</taxon>
        <taxon>Sordariomycetes</taxon>
        <taxon>Xylariomycetidae</taxon>
        <taxon>Xylariales</taxon>
        <taxon>Xylariaceae</taxon>
        <taxon>Xylaria</taxon>
    </lineage>
</organism>
<reference evidence="1" key="1">
    <citation type="submission" date="2022-10" db="EMBL/GenBank/DDBJ databases">
        <title>Genome Sequence of Xylaria curta.</title>
        <authorList>
            <person name="Buettner E."/>
        </authorList>
    </citation>
    <scope>NUCLEOTIDE SEQUENCE</scope>
    <source>
        <strain evidence="1">Babe10</strain>
    </source>
</reference>
<dbReference type="Proteomes" id="UP001143856">
    <property type="component" value="Unassembled WGS sequence"/>
</dbReference>
<proteinExistence type="predicted"/>
<evidence type="ECO:0000313" key="2">
    <source>
        <dbReference type="Proteomes" id="UP001143856"/>
    </source>
</evidence>